<comment type="caution">
    <text evidence="1">The sequence shown here is derived from an EMBL/GenBank/DDBJ whole genome shotgun (WGS) entry which is preliminary data.</text>
</comment>
<protein>
    <submittedName>
        <fullName evidence="1">Uncharacterized protein</fullName>
    </submittedName>
</protein>
<organism evidence="1">
    <name type="scientific">Tanacetum cinerariifolium</name>
    <name type="common">Dalmatian daisy</name>
    <name type="synonym">Chrysanthemum cinerariifolium</name>
    <dbReference type="NCBI Taxonomy" id="118510"/>
    <lineage>
        <taxon>Eukaryota</taxon>
        <taxon>Viridiplantae</taxon>
        <taxon>Streptophyta</taxon>
        <taxon>Embryophyta</taxon>
        <taxon>Tracheophyta</taxon>
        <taxon>Spermatophyta</taxon>
        <taxon>Magnoliopsida</taxon>
        <taxon>eudicotyledons</taxon>
        <taxon>Gunneridae</taxon>
        <taxon>Pentapetalae</taxon>
        <taxon>asterids</taxon>
        <taxon>campanulids</taxon>
        <taxon>Asterales</taxon>
        <taxon>Asteraceae</taxon>
        <taxon>Asteroideae</taxon>
        <taxon>Anthemideae</taxon>
        <taxon>Anthemidinae</taxon>
        <taxon>Tanacetum</taxon>
    </lineage>
</organism>
<proteinExistence type="predicted"/>
<gene>
    <name evidence="1" type="ORF">Tci_858436</name>
</gene>
<name>A0A699RLF3_TANCI</name>
<accession>A0A699RLF3</accession>
<dbReference type="EMBL" id="BKCJ011105347">
    <property type="protein sequence ID" value="GFC86466.1"/>
    <property type="molecule type" value="Genomic_DNA"/>
</dbReference>
<feature type="non-terminal residue" evidence="1">
    <location>
        <position position="1"/>
    </location>
</feature>
<reference evidence="1" key="1">
    <citation type="journal article" date="2019" name="Sci. Rep.">
        <title>Draft genome of Tanacetum cinerariifolium, the natural source of mosquito coil.</title>
        <authorList>
            <person name="Yamashiro T."/>
            <person name="Shiraishi A."/>
            <person name="Satake H."/>
            <person name="Nakayama K."/>
        </authorList>
    </citation>
    <scope>NUCLEOTIDE SEQUENCE</scope>
</reference>
<sequence>MLIVLVQMSADVARSYGGDGREVIRDVPLYYPSWLKVPKERKAALITDIGTQFDLRPHMESPNWTEINAASSSTCKRRTIPTMLLSRPSIGL</sequence>
<evidence type="ECO:0000313" key="1">
    <source>
        <dbReference type="EMBL" id="GFC86466.1"/>
    </source>
</evidence>
<dbReference type="AlphaFoldDB" id="A0A699RLF3"/>